<keyword evidence="1" id="KW-0472">Membrane</keyword>
<dbReference type="InterPro" id="IPR045519">
    <property type="entry name" value="DUF6476"/>
</dbReference>
<dbReference type="Proteomes" id="UP000572377">
    <property type="component" value="Unassembled WGS sequence"/>
</dbReference>
<dbReference type="RefSeq" id="WP_171326344.1">
    <property type="nucleotide sequence ID" value="NZ_JABFBC010000002.1"/>
</dbReference>
<organism evidence="2 3">
    <name type="scientific">Halovulum dunhuangense</name>
    <dbReference type="NCBI Taxonomy" id="1505036"/>
    <lineage>
        <taxon>Bacteria</taxon>
        <taxon>Pseudomonadati</taxon>
        <taxon>Pseudomonadota</taxon>
        <taxon>Alphaproteobacteria</taxon>
        <taxon>Rhodobacterales</taxon>
        <taxon>Paracoccaceae</taxon>
        <taxon>Halovulum</taxon>
    </lineage>
</organism>
<accession>A0A849L5R7</accession>
<evidence type="ECO:0000313" key="3">
    <source>
        <dbReference type="Proteomes" id="UP000572377"/>
    </source>
</evidence>
<gene>
    <name evidence="2" type="ORF">HMH01_13775</name>
</gene>
<proteinExistence type="predicted"/>
<evidence type="ECO:0000256" key="1">
    <source>
        <dbReference type="SAM" id="Phobius"/>
    </source>
</evidence>
<comment type="caution">
    <text evidence="2">The sequence shown here is derived from an EMBL/GenBank/DDBJ whole genome shotgun (WGS) entry which is preliminary data.</text>
</comment>
<dbReference type="AlphaFoldDB" id="A0A849L5R7"/>
<name>A0A849L5R7_9RHOB</name>
<sequence length="110" mass="11953">MGDTDIPDDAPEPPRIRMLRRLVTLLTLTLTLGMIVVVGLLVWRLTASAPVPALPETVALPRGERLTGYARNPDWTVLITQDADGTQRLHIVAPGETAPHQSVTIMPLAE</sequence>
<keyword evidence="1" id="KW-0812">Transmembrane</keyword>
<dbReference type="EMBL" id="JABFBC010000002">
    <property type="protein sequence ID" value="NNU81504.1"/>
    <property type="molecule type" value="Genomic_DNA"/>
</dbReference>
<reference evidence="2 3" key="1">
    <citation type="submission" date="2020-05" db="EMBL/GenBank/DDBJ databases">
        <title>Gimesia benthica sp. nov., a novel planctomycete isolated from a deep-sea water sample of the Northwest Indian Ocean.</title>
        <authorList>
            <person name="Wang J."/>
            <person name="Ruan C."/>
            <person name="Song L."/>
            <person name="Zhu Y."/>
            <person name="Li A."/>
            <person name="Zheng X."/>
            <person name="Wang L."/>
            <person name="Lu Z."/>
            <person name="Huang Y."/>
            <person name="Du W."/>
            <person name="Zhou Y."/>
            <person name="Huang L."/>
            <person name="Dai X."/>
        </authorList>
    </citation>
    <scope>NUCLEOTIDE SEQUENCE [LARGE SCALE GENOMIC DNA]</scope>
    <source>
        <strain evidence="2 3">YYQ-30</strain>
    </source>
</reference>
<evidence type="ECO:0000313" key="2">
    <source>
        <dbReference type="EMBL" id="NNU81504.1"/>
    </source>
</evidence>
<keyword evidence="3" id="KW-1185">Reference proteome</keyword>
<feature type="transmembrane region" description="Helical" evidence="1">
    <location>
        <begin position="22"/>
        <end position="43"/>
    </location>
</feature>
<protein>
    <submittedName>
        <fullName evidence="2">Uncharacterized protein</fullName>
    </submittedName>
</protein>
<keyword evidence="1" id="KW-1133">Transmembrane helix</keyword>
<dbReference type="Pfam" id="PF20082">
    <property type="entry name" value="DUF6476"/>
    <property type="match status" value="1"/>
</dbReference>